<organism evidence="2 3">
    <name type="scientific">Streptomyces phage Pablito</name>
    <dbReference type="NCBI Taxonomy" id="2894593"/>
    <lineage>
        <taxon>Viruses</taxon>
        <taxon>Duplodnaviria</taxon>
        <taxon>Heunggongvirae</taxon>
        <taxon>Uroviricota</taxon>
        <taxon>Caudoviricetes</taxon>
        <taxon>Arquatrovirinae</taxon>
        <taxon>Janusvirus</taxon>
        <taxon>Janusvirus pablito</taxon>
    </lineage>
</organism>
<name>A0AAE9C7E8_9CAUD</name>
<dbReference type="RefSeq" id="YP_010671580.1">
    <property type="nucleotide sequence ID" value="NC_070968.1"/>
</dbReference>
<accession>A0AAE9C7E8</accession>
<dbReference type="InterPro" id="IPR055840">
    <property type="entry name" value="DUF7417"/>
</dbReference>
<protein>
    <recommendedName>
        <fullName evidence="1">DUF7417 domain-containing protein</fullName>
    </recommendedName>
</protein>
<reference evidence="2" key="1">
    <citation type="submission" date="2021-10" db="EMBL/GenBank/DDBJ databases">
        <title>Bacteriophage attack leads to shedding of the bacterial cell wall.</title>
        <authorList>
            <person name="Ongenae V."/>
            <person name="Claessen D."/>
            <person name="Briegel A."/>
        </authorList>
    </citation>
    <scope>NUCLEOTIDE SEQUENCE</scope>
</reference>
<dbReference type="EMBL" id="OK412919">
    <property type="protein sequence ID" value="UFD98005.1"/>
    <property type="molecule type" value="Genomic_DNA"/>
</dbReference>
<evidence type="ECO:0000313" key="3">
    <source>
        <dbReference type="Proteomes" id="UP000827624"/>
    </source>
</evidence>
<evidence type="ECO:0000259" key="1">
    <source>
        <dbReference type="Pfam" id="PF24192"/>
    </source>
</evidence>
<dbReference type="Pfam" id="PF24192">
    <property type="entry name" value="DUF7417"/>
    <property type="match status" value="1"/>
</dbReference>
<dbReference type="KEGG" id="vg:77947833"/>
<proteinExistence type="predicted"/>
<feature type="domain" description="DUF7417" evidence="1">
    <location>
        <begin position="1"/>
        <end position="65"/>
    </location>
</feature>
<dbReference type="Proteomes" id="UP000827624">
    <property type="component" value="Segment"/>
</dbReference>
<dbReference type="GeneID" id="77947833"/>
<evidence type="ECO:0000313" key="2">
    <source>
        <dbReference type="EMBL" id="UFD98005.1"/>
    </source>
</evidence>
<sequence>MSRMKDLAIDLMSYEAGELNDDEKLELFGTLIKSGMCWTLGEHYWDEGSRLIDARLITEEGDVTPEVIPA</sequence>
<keyword evidence="3" id="KW-1185">Reference proteome</keyword>